<name>A0A6G0XRJ6_APHCR</name>
<dbReference type="AlphaFoldDB" id="A0A6G0XRJ6"/>
<organism evidence="1 2">
    <name type="scientific">Aphis craccivora</name>
    <name type="common">Cowpea aphid</name>
    <dbReference type="NCBI Taxonomy" id="307492"/>
    <lineage>
        <taxon>Eukaryota</taxon>
        <taxon>Metazoa</taxon>
        <taxon>Ecdysozoa</taxon>
        <taxon>Arthropoda</taxon>
        <taxon>Hexapoda</taxon>
        <taxon>Insecta</taxon>
        <taxon>Pterygota</taxon>
        <taxon>Neoptera</taxon>
        <taxon>Paraneoptera</taxon>
        <taxon>Hemiptera</taxon>
        <taxon>Sternorrhyncha</taxon>
        <taxon>Aphidomorpha</taxon>
        <taxon>Aphidoidea</taxon>
        <taxon>Aphididae</taxon>
        <taxon>Aphidini</taxon>
        <taxon>Aphis</taxon>
        <taxon>Aphis</taxon>
    </lineage>
</organism>
<dbReference type="Proteomes" id="UP000478052">
    <property type="component" value="Unassembled WGS sequence"/>
</dbReference>
<sequence length="99" mass="11341">MSSVLSDSPCIRIIPRKIRKKLKKTKKYSVMSLSQTEDTPDSITSAIKKKTSKLKNLLKLKKKSKPKIVDSKIKFNTVHEKFGERIQNNHVARENSTTD</sequence>
<gene>
    <name evidence="1" type="ORF">FWK35_00027734</name>
</gene>
<accession>A0A6G0XRJ6</accession>
<reference evidence="1 2" key="1">
    <citation type="submission" date="2019-08" db="EMBL/GenBank/DDBJ databases">
        <title>Whole genome of Aphis craccivora.</title>
        <authorList>
            <person name="Voronova N.V."/>
            <person name="Shulinski R.S."/>
            <person name="Bandarenka Y.V."/>
            <person name="Zhorov D.G."/>
            <person name="Warner D."/>
        </authorList>
    </citation>
    <scope>NUCLEOTIDE SEQUENCE [LARGE SCALE GENOMIC DNA]</scope>
    <source>
        <strain evidence="1">180601</strain>
        <tissue evidence="1">Whole Body</tissue>
    </source>
</reference>
<keyword evidence="2" id="KW-1185">Reference proteome</keyword>
<evidence type="ECO:0000313" key="1">
    <source>
        <dbReference type="EMBL" id="KAF0743180.1"/>
    </source>
</evidence>
<evidence type="ECO:0000313" key="2">
    <source>
        <dbReference type="Proteomes" id="UP000478052"/>
    </source>
</evidence>
<comment type="caution">
    <text evidence="1">The sequence shown here is derived from an EMBL/GenBank/DDBJ whole genome shotgun (WGS) entry which is preliminary data.</text>
</comment>
<protein>
    <submittedName>
        <fullName evidence="1">Mitochondrial GTPase 1</fullName>
    </submittedName>
</protein>
<proteinExistence type="predicted"/>
<dbReference type="EMBL" id="VUJU01007605">
    <property type="protein sequence ID" value="KAF0743180.1"/>
    <property type="molecule type" value="Genomic_DNA"/>
</dbReference>